<keyword evidence="2" id="KW-1185">Reference proteome</keyword>
<dbReference type="Proteomes" id="UP000008311">
    <property type="component" value="Unassembled WGS sequence"/>
</dbReference>
<name>B9T0K8_RICCO</name>
<accession>B9T0K8</accession>
<dbReference type="AlphaFoldDB" id="B9T0K8"/>
<evidence type="ECO:0000313" key="1">
    <source>
        <dbReference type="EMBL" id="EEF30591.1"/>
    </source>
</evidence>
<dbReference type="EMBL" id="EQ974307">
    <property type="protein sequence ID" value="EEF30591.1"/>
    <property type="molecule type" value="Genomic_DNA"/>
</dbReference>
<protein>
    <submittedName>
        <fullName evidence="1">Uncharacterized protein</fullName>
    </submittedName>
</protein>
<evidence type="ECO:0000313" key="2">
    <source>
        <dbReference type="Proteomes" id="UP000008311"/>
    </source>
</evidence>
<sequence>MEGDSADGSGGSDLLLDDGYLGAIKDYIARVEVVHHFAITLSGMMSRRVKGLLLC</sequence>
<dbReference type="InParanoid" id="B9T0K8"/>
<reference evidence="2" key="1">
    <citation type="journal article" date="2010" name="Nat. Biotechnol.">
        <title>Draft genome sequence of the oilseed species Ricinus communis.</title>
        <authorList>
            <person name="Chan A.P."/>
            <person name="Crabtree J."/>
            <person name="Zhao Q."/>
            <person name="Lorenzi H."/>
            <person name="Orvis J."/>
            <person name="Puiu D."/>
            <person name="Melake-Berhan A."/>
            <person name="Jones K.M."/>
            <person name="Redman J."/>
            <person name="Chen G."/>
            <person name="Cahoon E.B."/>
            <person name="Gedil M."/>
            <person name="Stanke M."/>
            <person name="Haas B.J."/>
            <person name="Wortman J.R."/>
            <person name="Fraser-Liggett C.M."/>
            <person name="Ravel J."/>
            <person name="Rabinowicz P.D."/>
        </authorList>
    </citation>
    <scope>NUCLEOTIDE SEQUENCE [LARGE SCALE GENOMIC DNA]</scope>
    <source>
        <strain evidence="2">cv. Hale</strain>
    </source>
</reference>
<proteinExistence type="predicted"/>
<organism evidence="1 2">
    <name type="scientific">Ricinus communis</name>
    <name type="common">Castor bean</name>
    <dbReference type="NCBI Taxonomy" id="3988"/>
    <lineage>
        <taxon>Eukaryota</taxon>
        <taxon>Viridiplantae</taxon>
        <taxon>Streptophyta</taxon>
        <taxon>Embryophyta</taxon>
        <taxon>Tracheophyta</taxon>
        <taxon>Spermatophyta</taxon>
        <taxon>Magnoliopsida</taxon>
        <taxon>eudicotyledons</taxon>
        <taxon>Gunneridae</taxon>
        <taxon>Pentapetalae</taxon>
        <taxon>rosids</taxon>
        <taxon>fabids</taxon>
        <taxon>Malpighiales</taxon>
        <taxon>Euphorbiaceae</taxon>
        <taxon>Acalyphoideae</taxon>
        <taxon>Acalypheae</taxon>
        <taxon>Ricinus</taxon>
    </lineage>
</organism>
<gene>
    <name evidence="1" type="ORF">RCOM_0192240</name>
</gene>